<keyword evidence="3" id="KW-1185">Reference proteome</keyword>
<dbReference type="AlphaFoldDB" id="K3WRM1"/>
<name>K3WRM1_GLOUD</name>
<dbReference type="InterPro" id="IPR029488">
    <property type="entry name" value="Hmw/CFAP97"/>
</dbReference>
<dbReference type="Proteomes" id="UP000019132">
    <property type="component" value="Unassembled WGS sequence"/>
</dbReference>
<dbReference type="PANTHER" id="PTHR23035">
    <property type="entry name" value="CILIA- AND FLAGELLA-ASSOCIATED PROTEIN 97-RELATED"/>
    <property type="match status" value="1"/>
</dbReference>
<dbReference type="InParanoid" id="K3WRM1"/>
<evidence type="ECO:0000256" key="1">
    <source>
        <dbReference type="ARBA" id="ARBA00008315"/>
    </source>
</evidence>
<organism evidence="2 3">
    <name type="scientific">Globisporangium ultimum (strain ATCC 200006 / CBS 805.95 / DAOM BR144)</name>
    <name type="common">Pythium ultimum</name>
    <dbReference type="NCBI Taxonomy" id="431595"/>
    <lineage>
        <taxon>Eukaryota</taxon>
        <taxon>Sar</taxon>
        <taxon>Stramenopiles</taxon>
        <taxon>Oomycota</taxon>
        <taxon>Peronosporomycetes</taxon>
        <taxon>Pythiales</taxon>
        <taxon>Pythiaceae</taxon>
        <taxon>Globisporangium</taxon>
    </lineage>
</organism>
<dbReference type="eggNOG" id="ENOG502SQHW">
    <property type="taxonomic scope" value="Eukaryota"/>
</dbReference>
<dbReference type="InterPro" id="IPR038791">
    <property type="entry name" value="Cfap97/Hemingway"/>
</dbReference>
<dbReference type="HOGENOM" id="CLU_1351289_0_0_1"/>
<evidence type="ECO:0000313" key="2">
    <source>
        <dbReference type="EnsemblProtists" id="PYU1_T007615"/>
    </source>
</evidence>
<reference evidence="2" key="3">
    <citation type="submission" date="2015-02" db="UniProtKB">
        <authorList>
            <consortium name="EnsemblProtists"/>
        </authorList>
    </citation>
    <scope>IDENTIFICATION</scope>
    <source>
        <strain evidence="2">DAOM BR144</strain>
    </source>
</reference>
<dbReference type="OMA" id="HERQMEI"/>
<accession>K3WRM1</accession>
<dbReference type="EMBL" id="GL376585">
    <property type="status" value="NOT_ANNOTATED_CDS"/>
    <property type="molecule type" value="Genomic_DNA"/>
</dbReference>
<reference evidence="3" key="2">
    <citation type="submission" date="2010-04" db="EMBL/GenBank/DDBJ databases">
        <authorList>
            <person name="Buell R."/>
            <person name="Hamilton J."/>
            <person name="Hostetler J."/>
        </authorList>
    </citation>
    <scope>NUCLEOTIDE SEQUENCE [LARGE SCALE GENOMIC DNA]</scope>
    <source>
        <strain evidence="3">DAOM:BR144</strain>
    </source>
</reference>
<protein>
    <submittedName>
        <fullName evidence="2">Uncharacterized protein</fullName>
    </submittedName>
</protein>
<evidence type="ECO:0000313" key="3">
    <source>
        <dbReference type="Proteomes" id="UP000019132"/>
    </source>
</evidence>
<proteinExistence type="inferred from homology"/>
<sequence length="203" mass="23631">MKSPKRSVLAYQAEYQFSDDNVLTATFHEELCLRNKACIRNTQPAIQRHDICVSDDDPFVNNAKRIQQGQDRQDVIAQHNLLLLDRLEKIHMRAMPKQFDVSHLSEEILNAPRALNAPLRRRQQARIDAENLQMQARLHKTTGTFNTQQLAADAERHRYFFDQISKVGRRRKVEQICKALGGRQRQQNNVVIIRVSYVNENES</sequence>
<dbReference type="VEuPathDB" id="FungiDB:PYU1_G007599"/>
<reference evidence="3" key="1">
    <citation type="journal article" date="2010" name="Genome Biol.">
        <title>Genome sequence of the necrotrophic plant pathogen Pythium ultimum reveals original pathogenicity mechanisms and effector repertoire.</title>
        <authorList>
            <person name="Levesque C.A."/>
            <person name="Brouwer H."/>
            <person name="Cano L."/>
            <person name="Hamilton J.P."/>
            <person name="Holt C."/>
            <person name="Huitema E."/>
            <person name="Raffaele S."/>
            <person name="Robideau G.P."/>
            <person name="Thines M."/>
            <person name="Win J."/>
            <person name="Zerillo M.M."/>
            <person name="Beakes G.W."/>
            <person name="Boore J.L."/>
            <person name="Busam D."/>
            <person name="Dumas B."/>
            <person name="Ferriera S."/>
            <person name="Fuerstenberg S.I."/>
            <person name="Gachon C.M."/>
            <person name="Gaulin E."/>
            <person name="Govers F."/>
            <person name="Grenville-Briggs L."/>
            <person name="Horner N."/>
            <person name="Hostetler J."/>
            <person name="Jiang R.H."/>
            <person name="Johnson J."/>
            <person name="Krajaejun T."/>
            <person name="Lin H."/>
            <person name="Meijer H.J."/>
            <person name="Moore B."/>
            <person name="Morris P."/>
            <person name="Phuntmart V."/>
            <person name="Puiu D."/>
            <person name="Shetty J."/>
            <person name="Stajich J.E."/>
            <person name="Tripathy S."/>
            <person name="Wawra S."/>
            <person name="van West P."/>
            <person name="Whitty B.R."/>
            <person name="Coutinho P.M."/>
            <person name="Henrissat B."/>
            <person name="Martin F."/>
            <person name="Thomas P.D."/>
            <person name="Tyler B.M."/>
            <person name="De Vries R.P."/>
            <person name="Kamoun S."/>
            <person name="Yandell M."/>
            <person name="Tisserat N."/>
            <person name="Buell C.R."/>
        </authorList>
    </citation>
    <scope>NUCLEOTIDE SEQUENCE</scope>
    <source>
        <strain evidence="3">DAOM:BR144</strain>
    </source>
</reference>
<dbReference type="Pfam" id="PF13879">
    <property type="entry name" value="Hmw_CFAP97"/>
    <property type="match status" value="1"/>
</dbReference>
<comment type="similarity">
    <text evidence="1">Belongs to the CFAP97 family.</text>
</comment>
<dbReference type="PANTHER" id="PTHR23035:SF2">
    <property type="entry name" value="KIAA1430 HOMOLOGUE"/>
    <property type="match status" value="1"/>
</dbReference>
<dbReference type="EnsemblProtists" id="PYU1_T007615">
    <property type="protein sequence ID" value="PYU1_T007615"/>
    <property type="gene ID" value="PYU1_G007599"/>
</dbReference>